<evidence type="ECO:0000256" key="3">
    <source>
        <dbReference type="ARBA" id="ARBA00022793"/>
    </source>
</evidence>
<sequence>MNTDSRIIVSLDFPAAALAADLVKQLGAATTHYKVGLQLLTAAGPSVVRELVDAGKSVFLDLKLLEIPSSVAGAVTAAGHLGASMVTVHASGGSAVLRSAVEAASQFPQLKVLALTVITSMSDQGLEEVGVASTVPEQVARLGRLAAAAGCHGVVSSPLEVRLLREILPPDALIVTPGTQLPGDEKNDHARAATPSQAIGAGATHVVIGRPISRAPDPAAVFAAVRAELACAIQQH</sequence>
<dbReference type="EMBL" id="CP023284">
    <property type="protein sequence ID" value="ATA57666.1"/>
    <property type="molecule type" value="Genomic_DNA"/>
</dbReference>
<dbReference type="RefSeq" id="WP_095747498.1">
    <property type="nucleotide sequence ID" value="NZ_CP023284.1"/>
</dbReference>
<evidence type="ECO:0000259" key="8">
    <source>
        <dbReference type="SMART" id="SM00934"/>
    </source>
</evidence>
<dbReference type="PANTHER" id="PTHR32119">
    <property type="entry name" value="OROTIDINE 5'-PHOSPHATE DECARBOXYLASE"/>
    <property type="match status" value="1"/>
</dbReference>
<evidence type="ECO:0000256" key="6">
    <source>
        <dbReference type="HAMAP-Rule" id="MF_01200"/>
    </source>
</evidence>
<feature type="domain" description="Orotidine 5'-phosphate decarboxylase" evidence="8">
    <location>
        <begin position="6"/>
        <end position="225"/>
    </location>
</feature>
<evidence type="ECO:0000313" key="9">
    <source>
        <dbReference type="EMBL" id="ATA57666.1"/>
    </source>
</evidence>
<accession>A0A250DTG6</accession>
<dbReference type="Pfam" id="PF00215">
    <property type="entry name" value="OMPdecase"/>
    <property type="match status" value="1"/>
</dbReference>
<dbReference type="PANTHER" id="PTHR32119:SF2">
    <property type="entry name" value="OROTIDINE 5'-PHOSPHATE DECARBOXYLASE"/>
    <property type="match status" value="1"/>
</dbReference>
<dbReference type="GO" id="GO:0004590">
    <property type="term" value="F:orotidine-5'-phosphate decarboxylase activity"/>
    <property type="evidence" value="ECO:0007669"/>
    <property type="project" value="UniProtKB-UniRule"/>
</dbReference>
<keyword evidence="3 6" id="KW-0210">Decarboxylase</keyword>
<dbReference type="KEGG" id="vbo:CKY39_08940"/>
<comment type="similarity">
    <text evidence="6">Belongs to the OMP decarboxylase family. Type 1 subfamily.</text>
</comment>
<dbReference type="AlphaFoldDB" id="A0A250DTG6"/>
<dbReference type="GO" id="GO:0044205">
    <property type="term" value="P:'de novo' UMP biosynthetic process"/>
    <property type="evidence" value="ECO:0007669"/>
    <property type="project" value="UniProtKB-UniRule"/>
</dbReference>
<dbReference type="InterPro" id="IPR014732">
    <property type="entry name" value="OMPdecase"/>
</dbReference>
<dbReference type="InterPro" id="IPR001754">
    <property type="entry name" value="OMPdeCOase_dom"/>
</dbReference>
<dbReference type="CDD" id="cd04725">
    <property type="entry name" value="OMP_decarboxylase_like"/>
    <property type="match status" value="1"/>
</dbReference>
<keyword evidence="5 6" id="KW-0456">Lyase</keyword>
<evidence type="ECO:0000256" key="7">
    <source>
        <dbReference type="PIRSR" id="PIRSR614732-2"/>
    </source>
</evidence>
<reference evidence="9 10" key="1">
    <citation type="submission" date="2017-09" db="EMBL/GenBank/DDBJ databases">
        <title>The diverse metabolic capabilities of V. boronicumulans make it an excellent choice for continued studies on novel biodegradation.</title>
        <authorList>
            <person name="Sun S."/>
        </authorList>
    </citation>
    <scope>NUCLEOTIDE SEQUENCE [LARGE SCALE GENOMIC DNA]</scope>
    <source>
        <strain evidence="9 10">J1</strain>
    </source>
</reference>
<evidence type="ECO:0000313" key="10">
    <source>
        <dbReference type="Proteomes" id="UP000217154"/>
    </source>
</evidence>
<evidence type="ECO:0000256" key="5">
    <source>
        <dbReference type="ARBA" id="ARBA00023239"/>
    </source>
</evidence>
<comment type="pathway">
    <text evidence="2 6">Pyrimidine metabolism; UMP biosynthesis via de novo pathway; UMP from orotate: step 2/2.</text>
</comment>
<dbReference type="Proteomes" id="UP000217154">
    <property type="component" value="Chromosome"/>
</dbReference>
<dbReference type="InterPro" id="IPR013785">
    <property type="entry name" value="Aldolase_TIM"/>
</dbReference>
<feature type="binding site" evidence="6 7">
    <location>
        <position position="209"/>
    </location>
    <ligand>
        <name>substrate</name>
    </ligand>
</feature>
<feature type="active site" description="Proton donor" evidence="6">
    <location>
        <position position="63"/>
    </location>
</feature>
<dbReference type="GO" id="GO:0005829">
    <property type="term" value="C:cytosol"/>
    <property type="evidence" value="ECO:0007669"/>
    <property type="project" value="TreeGrafter"/>
</dbReference>
<gene>
    <name evidence="6" type="primary">pyrF</name>
    <name evidence="9" type="ORF">CKY39_08940</name>
</gene>
<proteinExistence type="inferred from homology"/>
<name>A0A250DTG6_9BURK</name>
<dbReference type="UniPathway" id="UPA00070">
    <property type="reaction ID" value="UER00120"/>
</dbReference>
<dbReference type="InterPro" id="IPR011060">
    <property type="entry name" value="RibuloseP-bd_barrel"/>
</dbReference>
<comment type="catalytic activity">
    <reaction evidence="6">
        <text>orotidine 5'-phosphate + H(+) = UMP + CO2</text>
        <dbReference type="Rhea" id="RHEA:11596"/>
        <dbReference type="ChEBI" id="CHEBI:15378"/>
        <dbReference type="ChEBI" id="CHEBI:16526"/>
        <dbReference type="ChEBI" id="CHEBI:57538"/>
        <dbReference type="ChEBI" id="CHEBI:57865"/>
        <dbReference type="EC" id="4.1.1.23"/>
    </reaction>
</comment>
<dbReference type="SUPFAM" id="SSF51366">
    <property type="entry name" value="Ribulose-phoshate binding barrel"/>
    <property type="match status" value="1"/>
</dbReference>
<comment type="caution">
    <text evidence="6">Lacks conserved residue(s) required for the propagation of feature annotation.</text>
</comment>
<dbReference type="NCBIfam" id="TIGR01740">
    <property type="entry name" value="pyrF"/>
    <property type="match status" value="1"/>
</dbReference>
<dbReference type="SMART" id="SM00934">
    <property type="entry name" value="OMPdecase"/>
    <property type="match status" value="1"/>
</dbReference>
<protein>
    <recommendedName>
        <fullName evidence="6">Orotidine 5'-phosphate decarboxylase</fullName>
        <ecNumber evidence="6">4.1.1.23</ecNumber>
    </recommendedName>
    <alternativeName>
        <fullName evidence="6">OMP decarboxylase</fullName>
        <shortName evidence="6">OMPDCase</shortName>
        <shortName evidence="6">OMPdecase</shortName>
    </alternativeName>
</protein>
<dbReference type="InterPro" id="IPR047596">
    <property type="entry name" value="OMPdecase_bac"/>
</dbReference>
<comment type="function">
    <text evidence="1 6">Catalyzes the decarboxylation of orotidine 5'-monophosphate (OMP) to uridine 5'-monophosphate (UMP).</text>
</comment>
<feature type="binding site" evidence="6 7">
    <location>
        <position position="210"/>
    </location>
    <ligand>
        <name>substrate</name>
    </ligand>
</feature>
<feature type="binding site" evidence="6 7">
    <location>
        <position position="34"/>
    </location>
    <ligand>
        <name>substrate</name>
    </ligand>
</feature>
<dbReference type="GO" id="GO:0006207">
    <property type="term" value="P:'de novo' pyrimidine nucleobase biosynthetic process"/>
    <property type="evidence" value="ECO:0007669"/>
    <property type="project" value="InterPro"/>
</dbReference>
<keyword evidence="4 6" id="KW-0665">Pyrimidine biosynthesis</keyword>
<feature type="binding site" evidence="6 7">
    <location>
        <position position="119"/>
    </location>
    <ligand>
        <name>substrate</name>
    </ligand>
</feature>
<evidence type="ECO:0000256" key="1">
    <source>
        <dbReference type="ARBA" id="ARBA00002356"/>
    </source>
</evidence>
<organism evidence="9 10">
    <name type="scientific">Variovorax boronicumulans</name>
    <dbReference type="NCBI Taxonomy" id="436515"/>
    <lineage>
        <taxon>Bacteria</taxon>
        <taxon>Pseudomonadati</taxon>
        <taxon>Pseudomonadota</taxon>
        <taxon>Betaproteobacteria</taxon>
        <taxon>Burkholderiales</taxon>
        <taxon>Comamonadaceae</taxon>
        <taxon>Variovorax</taxon>
    </lineage>
</organism>
<evidence type="ECO:0000256" key="4">
    <source>
        <dbReference type="ARBA" id="ARBA00022975"/>
    </source>
</evidence>
<evidence type="ECO:0000256" key="2">
    <source>
        <dbReference type="ARBA" id="ARBA00004861"/>
    </source>
</evidence>
<dbReference type="NCBIfam" id="NF001273">
    <property type="entry name" value="PRK00230.1"/>
    <property type="match status" value="1"/>
</dbReference>
<comment type="subunit">
    <text evidence="6">Homodimer.</text>
</comment>
<feature type="binding site" evidence="6 7">
    <location>
        <position position="12"/>
    </location>
    <ligand>
        <name>substrate</name>
    </ligand>
</feature>
<dbReference type="Gene3D" id="3.20.20.70">
    <property type="entry name" value="Aldolase class I"/>
    <property type="match status" value="1"/>
</dbReference>
<dbReference type="EC" id="4.1.1.23" evidence="6"/>
<dbReference type="HAMAP" id="MF_01200_B">
    <property type="entry name" value="OMPdecase_type1_B"/>
    <property type="match status" value="1"/>
</dbReference>